<gene>
    <name evidence="1" type="ORF">BE221DRAFT_52255</name>
</gene>
<sequence length="59" mass="6726">RSEAAKRFMKSYDKFTIVMCTTAAVAYGAARYYDLPEAPEDFSLKTWFEGGYDGQRGEE</sequence>
<name>A0A1Y5I9V7_OSTTA</name>
<dbReference type="AlphaFoldDB" id="A0A1Y5I9V7"/>
<organism evidence="1">
    <name type="scientific">Ostreococcus tauri</name>
    <name type="common">Marine green alga</name>
    <dbReference type="NCBI Taxonomy" id="70448"/>
    <lineage>
        <taxon>Eukaryota</taxon>
        <taxon>Viridiplantae</taxon>
        <taxon>Chlorophyta</taxon>
        <taxon>Mamiellophyceae</taxon>
        <taxon>Mamiellales</taxon>
        <taxon>Bathycoccaceae</taxon>
        <taxon>Ostreococcus</taxon>
    </lineage>
</organism>
<feature type="non-terminal residue" evidence="1">
    <location>
        <position position="1"/>
    </location>
</feature>
<accession>A0A1Y5I9V7</accession>
<protein>
    <submittedName>
        <fullName evidence="1">Uncharacterized protein</fullName>
    </submittedName>
</protein>
<reference evidence="1" key="1">
    <citation type="submission" date="2017-04" db="EMBL/GenBank/DDBJ databases">
        <title>Population genomics of picophytoplankton unveils novel chromosome hypervariability.</title>
        <authorList>
            <consortium name="DOE Joint Genome Institute"/>
            <person name="Blanc-Mathieu R."/>
            <person name="Krasovec M."/>
            <person name="Hebrard M."/>
            <person name="Yau S."/>
            <person name="Desgranges E."/>
            <person name="Martin J."/>
            <person name="Schackwitz W."/>
            <person name="Kuo A."/>
            <person name="Salin G."/>
            <person name="Donnadieu C."/>
            <person name="Desdevises Y."/>
            <person name="Sanchez-Ferandin S."/>
            <person name="Moreau H."/>
            <person name="Rivals E."/>
            <person name="Grigoriev I.V."/>
            <person name="Grimsley N."/>
            <person name="Eyre-Walker A."/>
            <person name="Piganeau G."/>
        </authorList>
    </citation>
    <scope>NUCLEOTIDE SEQUENCE [LARGE SCALE GENOMIC DNA]</scope>
    <source>
        <strain evidence="1">RCC 1115</strain>
    </source>
</reference>
<dbReference type="Proteomes" id="UP000195557">
    <property type="component" value="Unassembled WGS sequence"/>
</dbReference>
<dbReference type="EMBL" id="KZ155826">
    <property type="protein sequence ID" value="OUS43775.1"/>
    <property type="molecule type" value="Genomic_DNA"/>
</dbReference>
<proteinExistence type="predicted"/>
<feature type="non-terminal residue" evidence="1">
    <location>
        <position position="59"/>
    </location>
</feature>
<evidence type="ECO:0000313" key="1">
    <source>
        <dbReference type="EMBL" id="OUS43775.1"/>
    </source>
</evidence>